<dbReference type="PRINTS" id="PR00260">
    <property type="entry name" value="CHEMTRNSDUCR"/>
</dbReference>
<evidence type="ECO:0000313" key="6">
    <source>
        <dbReference type="EMBL" id="RHF87442.1"/>
    </source>
</evidence>
<dbReference type="AlphaFoldDB" id="A0A3R6DU46"/>
<dbReference type="PANTHER" id="PTHR32089:SF112">
    <property type="entry name" value="LYSOZYME-LIKE PROTEIN-RELATED"/>
    <property type="match status" value="1"/>
</dbReference>
<evidence type="ECO:0000259" key="5">
    <source>
        <dbReference type="PROSITE" id="PS50111"/>
    </source>
</evidence>
<dbReference type="GO" id="GO:0006935">
    <property type="term" value="P:chemotaxis"/>
    <property type="evidence" value="ECO:0007669"/>
    <property type="project" value="InterPro"/>
</dbReference>
<dbReference type="SUPFAM" id="SSF58104">
    <property type="entry name" value="Methyl-accepting chemotaxis protein (MCP) signaling domain"/>
    <property type="match status" value="1"/>
</dbReference>
<dbReference type="PANTHER" id="PTHR32089">
    <property type="entry name" value="METHYL-ACCEPTING CHEMOTAXIS PROTEIN MCPB"/>
    <property type="match status" value="1"/>
</dbReference>
<organism evidence="6 7">
    <name type="scientific">Roseburia inulinivorans</name>
    <dbReference type="NCBI Taxonomy" id="360807"/>
    <lineage>
        <taxon>Bacteria</taxon>
        <taxon>Bacillati</taxon>
        <taxon>Bacillota</taxon>
        <taxon>Clostridia</taxon>
        <taxon>Lachnospirales</taxon>
        <taxon>Lachnospiraceae</taxon>
        <taxon>Roseburia</taxon>
    </lineage>
</organism>
<dbReference type="SMART" id="SM00283">
    <property type="entry name" value="MA"/>
    <property type="match status" value="1"/>
</dbReference>
<dbReference type="GO" id="GO:0004888">
    <property type="term" value="F:transmembrane signaling receptor activity"/>
    <property type="evidence" value="ECO:0007669"/>
    <property type="project" value="InterPro"/>
</dbReference>
<dbReference type="Proteomes" id="UP000283701">
    <property type="component" value="Unassembled WGS sequence"/>
</dbReference>
<evidence type="ECO:0000256" key="3">
    <source>
        <dbReference type="PROSITE-ProRule" id="PRU00284"/>
    </source>
</evidence>
<keyword evidence="4" id="KW-0812">Transmembrane</keyword>
<proteinExistence type="inferred from homology"/>
<dbReference type="EMBL" id="QRHP01000001">
    <property type="protein sequence ID" value="RHF87442.1"/>
    <property type="molecule type" value="Genomic_DNA"/>
</dbReference>
<sequence length="445" mass="47392">MGKTKFGTKIVFFFLILLGAGAVLYAKNCMEQLAAYAVSLMDGAGQAQAQSQLAAMIASDVKKMAVFMVAGLIITIVVGAAGIIDYIRSLDLACSYSDTLAQGDFTQEVEQKYLDRKDSIGNLAAAFHKIRESFAGHLGSVKDNAESLSGHVSSIGKNVDEINGEMEGISATTQQLAASMEESAASATEMNTMSEEINRAIKNIAESAQEGAERVNDIHTRAINAKKETTENRANAQRIHGEIKVSLDQALQDVEVVSQIEVLAQAIMEITNQTNLLSLNASIEAAHAGEMGKGFAVVADEIRKLATESGETATTIQEVTDSVVKAVNQLTKDSRRLLDFVATDVKASYDSFESLADAYNRDSEFVDGLVSDFSATSEELLASMDGMMNAIEGVANAANEGASGTSDMAERIQNITMRCSEVAETTEQAGAAAETLKADTEIFKV</sequence>
<dbReference type="Pfam" id="PF00015">
    <property type="entry name" value="MCPsignal"/>
    <property type="match status" value="1"/>
</dbReference>
<feature type="domain" description="Methyl-accepting transducer" evidence="5">
    <location>
        <begin position="158"/>
        <end position="395"/>
    </location>
</feature>
<dbReference type="RefSeq" id="WP_118202151.1">
    <property type="nucleotide sequence ID" value="NZ_QRHP01000001.1"/>
</dbReference>
<dbReference type="PROSITE" id="PS50111">
    <property type="entry name" value="CHEMOTAXIS_TRANSDUC_2"/>
    <property type="match status" value="1"/>
</dbReference>
<dbReference type="InterPro" id="IPR004090">
    <property type="entry name" value="Chemotax_Me-accpt_rcpt"/>
</dbReference>
<dbReference type="Gene3D" id="1.10.287.950">
    <property type="entry name" value="Methyl-accepting chemotaxis protein"/>
    <property type="match status" value="1"/>
</dbReference>
<gene>
    <name evidence="6" type="ORF">DW654_01375</name>
</gene>
<name>A0A3R6DU46_9FIRM</name>
<keyword evidence="4" id="KW-0472">Membrane</keyword>
<dbReference type="GO" id="GO:0016020">
    <property type="term" value="C:membrane"/>
    <property type="evidence" value="ECO:0007669"/>
    <property type="project" value="InterPro"/>
</dbReference>
<feature type="transmembrane region" description="Helical" evidence="4">
    <location>
        <begin position="65"/>
        <end position="87"/>
    </location>
</feature>
<dbReference type="GO" id="GO:0007165">
    <property type="term" value="P:signal transduction"/>
    <property type="evidence" value="ECO:0007669"/>
    <property type="project" value="UniProtKB-KW"/>
</dbReference>
<keyword evidence="4" id="KW-1133">Transmembrane helix</keyword>
<comment type="similarity">
    <text evidence="2">Belongs to the methyl-accepting chemotaxis (MCP) protein family.</text>
</comment>
<accession>A0A3R6DU46</accession>
<protein>
    <submittedName>
        <fullName evidence="6">Methyl-accepting chemotaxis protein</fullName>
    </submittedName>
</protein>
<dbReference type="InterPro" id="IPR004089">
    <property type="entry name" value="MCPsignal_dom"/>
</dbReference>
<dbReference type="Gene3D" id="6.10.340.10">
    <property type="match status" value="1"/>
</dbReference>
<evidence type="ECO:0000313" key="7">
    <source>
        <dbReference type="Proteomes" id="UP000283701"/>
    </source>
</evidence>
<comment type="caution">
    <text evidence="6">The sequence shown here is derived from an EMBL/GenBank/DDBJ whole genome shotgun (WGS) entry which is preliminary data.</text>
</comment>
<reference evidence="6 7" key="1">
    <citation type="submission" date="2018-08" db="EMBL/GenBank/DDBJ databases">
        <title>A genome reference for cultivated species of the human gut microbiota.</title>
        <authorList>
            <person name="Zou Y."/>
            <person name="Xue W."/>
            <person name="Luo G."/>
        </authorList>
    </citation>
    <scope>NUCLEOTIDE SEQUENCE [LARGE SCALE GENOMIC DNA]</scope>
    <source>
        <strain evidence="6 7">AM23-23AC</strain>
    </source>
</reference>
<keyword evidence="1 3" id="KW-0807">Transducer</keyword>
<evidence type="ECO:0000256" key="1">
    <source>
        <dbReference type="ARBA" id="ARBA00023224"/>
    </source>
</evidence>
<evidence type="ECO:0000256" key="4">
    <source>
        <dbReference type="SAM" id="Phobius"/>
    </source>
</evidence>
<evidence type="ECO:0000256" key="2">
    <source>
        <dbReference type="ARBA" id="ARBA00029447"/>
    </source>
</evidence>